<dbReference type="EMBL" id="CAJJDP010000067">
    <property type="protein sequence ID" value="CAD8177104.1"/>
    <property type="molecule type" value="Genomic_DNA"/>
</dbReference>
<protein>
    <submittedName>
        <fullName evidence="2">Uncharacterized protein</fullName>
    </submittedName>
</protein>
<feature type="coiled-coil region" evidence="1">
    <location>
        <begin position="103"/>
        <end position="141"/>
    </location>
</feature>
<proteinExistence type="predicted"/>
<reference evidence="2" key="1">
    <citation type="submission" date="2021-01" db="EMBL/GenBank/DDBJ databases">
        <authorList>
            <consortium name="Genoscope - CEA"/>
            <person name="William W."/>
        </authorList>
    </citation>
    <scope>NUCLEOTIDE SEQUENCE</scope>
</reference>
<dbReference type="AlphaFoldDB" id="A0A8S1VIQ1"/>
<name>A0A8S1VIQ1_PAROT</name>
<sequence length="285" mass="33548">MNTQSDITNQSVELQFKDGQCINKHKLESIIDNDIDQSQILNQDDASLQFNIIQLFKSIDQMRQQLQSQLNEHIKNDYETIIQNLEATVRKHIRTQYQLNLQIEILNSKVEELMKDKEVQVKQFEEKIHKLQLQLQDKHTESIGNLQNNFLNHFSQLDLNTQKKTPSAYEKINKLMSNKSQQNILSTNGFLNQDERSLSQRKTSYPLRKSIDTKILQQDNKKRQICFQKSRLQQSIIKQDYSCSQTQRDEQVSVDQRKTKKIILQLKGSIPQYSNIHLTRSGLQF</sequence>
<dbReference type="OMA" id="SIIKQDY"/>
<evidence type="ECO:0000313" key="3">
    <source>
        <dbReference type="Proteomes" id="UP000683925"/>
    </source>
</evidence>
<dbReference type="Proteomes" id="UP000683925">
    <property type="component" value="Unassembled WGS sequence"/>
</dbReference>
<gene>
    <name evidence="2" type="ORF">POCTA_138.1.T0680132</name>
</gene>
<evidence type="ECO:0000256" key="1">
    <source>
        <dbReference type="SAM" id="Coils"/>
    </source>
</evidence>
<comment type="caution">
    <text evidence="2">The sequence shown here is derived from an EMBL/GenBank/DDBJ whole genome shotgun (WGS) entry which is preliminary data.</text>
</comment>
<accession>A0A8S1VIQ1</accession>
<keyword evidence="3" id="KW-1185">Reference proteome</keyword>
<evidence type="ECO:0000313" key="2">
    <source>
        <dbReference type="EMBL" id="CAD8177104.1"/>
    </source>
</evidence>
<organism evidence="2 3">
    <name type="scientific">Paramecium octaurelia</name>
    <dbReference type="NCBI Taxonomy" id="43137"/>
    <lineage>
        <taxon>Eukaryota</taxon>
        <taxon>Sar</taxon>
        <taxon>Alveolata</taxon>
        <taxon>Ciliophora</taxon>
        <taxon>Intramacronucleata</taxon>
        <taxon>Oligohymenophorea</taxon>
        <taxon>Peniculida</taxon>
        <taxon>Parameciidae</taxon>
        <taxon>Paramecium</taxon>
    </lineage>
</organism>
<keyword evidence="1" id="KW-0175">Coiled coil</keyword>
<dbReference type="OrthoDB" id="299648at2759"/>